<evidence type="ECO:0000259" key="1">
    <source>
        <dbReference type="Pfam" id="PF13360"/>
    </source>
</evidence>
<dbReference type="SUPFAM" id="SSF50998">
    <property type="entry name" value="Quinoprotein alcohol dehydrogenase-like"/>
    <property type="match status" value="2"/>
</dbReference>
<dbReference type="InterPro" id="IPR002372">
    <property type="entry name" value="PQQ_rpt_dom"/>
</dbReference>
<dbReference type="RefSeq" id="WP_007980529.1">
    <property type="nucleotide sequence ID" value="NZ_AEMG01000013.1"/>
</dbReference>
<protein>
    <submittedName>
        <fullName evidence="3">Outer membrane protein assembly factor BamB, contains PQQ-like beta-propeller repeat</fullName>
    </submittedName>
    <submittedName>
        <fullName evidence="2">WD40-like protein repeat-like protein</fullName>
    </submittedName>
</protein>
<dbReference type="EMBL" id="FRAN01000005">
    <property type="protein sequence ID" value="SHL25935.1"/>
    <property type="molecule type" value="Genomic_DNA"/>
</dbReference>
<evidence type="ECO:0000313" key="4">
    <source>
        <dbReference type="Proteomes" id="UP000003751"/>
    </source>
</evidence>
<dbReference type="EMBL" id="AEMG01000013">
    <property type="protein sequence ID" value="EFW91517.1"/>
    <property type="molecule type" value="Genomic_DNA"/>
</dbReference>
<name>E7QUZ9_HALPU</name>
<reference evidence="2 4" key="1">
    <citation type="journal article" date="2014" name="ISME J.">
        <title>Trehalose/2-sulfotrehalose biosynthesis and glycine-betaine uptake are widely spread mechanisms for osmoadaptation in the Halobacteriales.</title>
        <authorList>
            <person name="Youssef N.H."/>
            <person name="Savage-Ashlock K.N."/>
            <person name="McCully A.L."/>
            <person name="Luedtke B."/>
            <person name="Shaw E.I."/>
            <person name="Hoff W.D."/>
            <person name="Elshahed M.S."/>
        </authorList>
    </citation>
    <scope>NUCLEOTIDE SEQUENCE [LARGE SCALE GENOMIC DNA]</scope>
    <source>
        <strain evidence="2 4">DX253</strain>
    </source>
</reference>
<sequence length="432" mass="45755">MPSRRDVLAAVGTGSVGLLAGCTGDDSIRGDWPRAGYDVRNSGDAPRHRGPKSNPVVKWSARIPETYNVSSPVLADDSVYVGYGNDEHSDGPTNVGIRVLDIDTGERKDDFTVATGRGTLDTVNDVYRDSVVHANGNLYLQCFDGLHSLTTDGEERWHVPMHGGPTNGGLRSAHPVVTDGLVYAPTASVTADSDGPKATEALYAIDDSSGQVVWKHVPQTDGPGWTFPPAYARGVVYLAALDYGVVALNGKSGHVLWKKEIAAYGPPVFADGRVYVSAESDDGEEAFVVALDAETGDEQWRVSGRGTRLGRRLGVAGGRVYFSENLRNFVALDATTGDELWRHNYPSGVERSTPAITDEAIYVGAVTNRSNDGIAVLDPESGEELAFGGIESGMGLKSSIALSDGLAVVTANSDTVYAFESCGFSLAGHCLD</sequence>
<dbReference type="eggNOG" id="arCOG02482">
    <property type="taxonomic scope" value="Archaea"/>
</dbReference>
<keyword evidence="5" id="KW-1185">Reference proteome</keyword>
<dbReference type="InterPro" id="IPR011047">
    <property type="entry name" value="Quinoprotein_ADH-like_sf"/>
</dbReference>
<evidence type="ECO:0000313" key="5">
    <source>
        <dbReference type="Proteomes" id="UP000184203"/>
    </source>
</evidence>
<reference evidence="5" key="2">
    <citation type="submission" date="2016-11" db="EMBL/GenBank/DDBJ databases">
        <authorList>
            <person name="Varghese N."/>
            <person name="Submissions S."/>
        </authorList>
    </citation>
    <scope>NUCLEOTIDE SEQUENCE [LARGE SCALE GENOMIC DNA]</scope>
    <source>
        <strain evidence="5">DX253</strain>
    </source>
</reference>
<evidence type="ECO:0000313" key="3">
    <source>
        <dbReference type="EMBL" id="SHL25935.1"/>
    </source>
</evidence>
<dbReference type="InterPro" id="IPR018391">
    <property type="entry name" value="PQQ_b-propeller_rpt"/>
</dbReference>
<dbReference type="PATRIC" id="fig|797209.4.peg.2593"/>
<gene>
    <name evidence="3" type="ORF">SAMN05444342_3446</name>
    <name evidence="2" type="ORF">ZOD2009_13176</name>
</gene>
<feature type="domain" description="Pyrrolo-quinoline quinone repeat" evidence="1">
    <location>
        <begin position="287"/>
        <end position="384"/>
    </location>
</feature>
<reference evidence="3" key="3">
    <citation type="submission" date="2016-11" db="EMBL/GenBank/DDBJ databases">
        <authorList>
            <person name="Jaros S."/>
            <person name="Januszkiewicz K."/>
            <person name="Wedrychowicz H."/>
        </authorList>
    </citation>
    <scope>NUCLEOTIDE SEQUENCE [LARGE SCALE GENOMIC DNA]</scope>
    <source>
        <strain evidence="3">DX253</strain>
    </source>
</reference>
<dbReference type="PANTHER" id="PTHR34512:SF30">
    <property type="entry name" value="OUTER MEMBRANE PROTEIN ASSEMBLY FACTOR BAMB"/>
    <property type="match status" value="1"/>
</dbReference>
<dbReference type="PROSITE" id="PS51257">
    <property type="entry name" value="PROKAR_LIPOPROTEIN"/>
    <property type="match status" value="1"/>
</dbReference>
<dbReference type="STRING" id="797209.GCA_000376445_03854"/>
<evidence type="ECO:0000313" key="2">
    <source>
        <dbReference type="EMBL" id="EFW91517.1"/>
    </source>
</evidence>
<dbReference type="OrthoDB" id="145878at2157"/>
<dbReference type="Pfam" id="PF13360">
    <property type="entry name" value="PQQ_2"/>
    <property type="match status" value="1"/>
</dbReference>
<dbReference type="AlphaFoldDB" id="E7QUZ9"/>
<dbReference type="InterPro" id="IPR015943">
    <property type="entry name" value="WD40/YVTN_repeat-like_dom_sf"/>
</dbReference>
<dbReference type="PANTHER" id="PTHR34512">
    <property type="entry name" value="CELL SURFACE PROTEIN"/>
    <property type="match status" value="1"/>
</dbReference>
<dbReference type="Proteomes" id="UP000003751">
    <property type="component" value="Unassembled WGS sequence"/>
</dbReference>
<dbReference type="Proteomes" id="UP000184203">
    <property type="component" value="Unassembled WGS sequence"/>
</dbReference>
<proteinExistence type="predicted"/>
<dbReference type="SMART" id="SM00564">
    <property type="entry name" value="PQQ"/>
    <property type="match status" value="7"/>
</dbReference>
<organism evidence="2 4">
    <name type="scientific">Haladaptatus paucihalophilus DX253</name>
    <dbReference type="NCBI Taxonomy" id="797209"/>
    <lineage>
        <taxon>Archaea</taxon>
        <taxon>Methanobacteriati</taxon>
        <taxon>Methanobacteriota</taxon>
        <taxon>Stenosarchaea group</taxon>
        <taxon>Halobacteria</taxon>
        <taxon>Halobacteriales</taxon>
        <taxon>Haladaptataceae</taxon>
        <taxon>Haladaptatus</taxon>
    </lineage>
</organism>
<accession>E7QUZ9</accession>
<dbReference type="Gene3D" id="2.130.10.10">
    <property type="entry name" value="YVTN repeat-like/Quinoprotein amine dehydrogenase"/>
    <property type="match status" value="2"/>
</dbReference>